<feature type="domain" description="CMP/dCMP-type deaminase" evidence="6">
    <location>
        <begin position="223"/>
        <end position="417"/>
    </location>
</feature>
<sequence>MSLYGKSELVIGLVTAVGANSKPIIDLLTTRLKHFKYNSKEIKISQEVISYLSDQEIDNQNQYNRISQLMDYGNEIRKKYQDKGVLANGVAARIFENRPSSSSSNNEKEPLPRTAFIINSLKTPEEVHRLRYLYSSGFYLISIYSEETKRLKYLCEDLEIEEEKAIELIERDKSDKHEFGQQTRGTFHLADFFLHLDAPTNQIKYDTWRFLDLIFGHPNLTPTFDEYSMFMAFSSALRSADLSRQVGAVIAKNGDLIASGANDVPKFGGGLYWPERNKEGQLVDHENGRDYICGSDPNVNERKKLISDMSDKICQKLELSPEQKSVISEIISKTDIKAITEYGRAVHAEMEAILSCARRNVSTKNATLFSTTFPCHNCAKHIIAAGIERVVFVEPYPKSKAFDLHSDAICIGLLQEDNKVTFEPFVGVGPRSFFTLFSIDVGLAYPVKRKAEDGKAILFDKDNAKLRSQLLPVSYLDREIAAIAKLADSLKSNNLTVKKEFSELINPLSEHVKNWPQWKKNVLGTF</sequence>
<dbReference type="InterPro" id="IPR015517">
    <property type="entry name" value="dCMP_deaminase-rel"/>
</dbReference>
<dbReference type="AlphaFoldDB" id="A0A1Z4BUM9"/>
<evidence type="ECO:0000259" key="6">
    <source>
        <dbReference type="PROSITE" id="PS51747"/>
    </source>
</evidence>
<gene>
    <name evidence="7" type="ORF">CEK71_02410</name>
</gene>
<evidence type="ECO:0000256" key="1">
    <source>
        <dbReference type="ARBA" id="ARBA00001947"/>
    </source>
</evidence>
<dbReference type="PANTHER" id="PTHR11086">
    <property type="entry name" value="DEOXYCYTIDYLATE DEAMINASE-RELATED"/>
    <property type="match status" value="1"/>
</dbReference>
<dbReference type="RefSeq" id="WP_088617890.1">
    <property type="nucleotide sequence ID" value="NZ_CP022129.1"/>
</dbReference>
<dbReference type="NCBIfam" id="NF041025">
    <property type="entry name" value="antiphage_deaminase"/>
    <property type="match status" value="1"/>
</dbReference>
<dbReference type="KEGG" id="mpsy:CEK71_02410"/>
<dbReference type="SUPFAM" id="SSF53927">
    <property type="entry name" value="Cytidine deaminase-like"/>
    <property type="match status" value="1"/>
</dbReference>
<dbReference type="OrthoDB" id="9788517at2"/>
<keyword evidence="5" id="KW-0862">Zinc</keyword>
<dbReference type="PANTHER" id="PTHR11086:SF18">
    <property type="entry name" value="DEOXYCYTIDYLATE DEAMINASE"/>
    <property type="match status" value="1"/>
</dbReference>
<dbReference type="EMBL" id="CP022129">
    <property type="protein sequence ID" value="ASF45007.1"/>
    <property type="molecule type" value="Genomic_DNA"/>
</dbReference>
<dbReference type="Pfam" id="PF00383">
    <property type="entry name" value="dCMP_cyt_deam_1"/>
    <property type="match status" value="1"/>
</dbReference>
<proteinExistence type="inferred from homology"/>
<name>A0A1Z4BUM9_9GAMM</name>
<accession>A0A1Z4BUM9</accession>
<dbReference type="InterPro" id="IPR027417">
    <property type="entry name" value="P-loop_NTPase"/>
</dbReference>
<evidence type="ECO:0000313" key="8">
    <source>
        <dbReference type="Proteomes" id="UP000197019"/>
    </source>
</evidence>
<protein>
    <submittedName>
        <fullName evidence="7">Cytidine deaminase</fullName>
    </submittedName>
</protein>
<comment type="cofactor">
    <cofactor evidence="1">
        <name>Zn(2+)</name>
        <dbReference type="ChEBI" id="CHEBI:29105"/>
    </cofactor>
</comment>
<dbReference type="GO" id="GO:0004132">
    <property type="term" value="F:dCMP deaminase activity"/>
    <property type="evidence" value="ECO:0007669"/>
    <property type="project" value="TreeGrafter"/>
</dbReference>
<dbReference type="Gene3D" id="3.40.50.300">
    <property type="entry name" value="P-loop containing nucleotide triphosphate hydrolases"/>
    <property type="match status" value="1"/>
</dbReference>
<dbReference type="InterPro" id="IPR016192">
    <property type="entry name" value="APOBEC/CMP_deaminase_Zn-bd"/>
</dbReference>
<evidence type="ECO:0000313" key="7">
    <source>
        <dbReference type="EMBL" id="ASF45007.1"/>
    </source>
</evidence>
<dbReference type="Gene3D" id="3.40.140.10">
    <property type="entry name" value="Cytidine Deaminase, domain 2"/>
    <property type="match status" value="1"/>
</dbReference>
<dbReference type="InterPro" id="IPR002125">
    <property type="entry name" value="CMP_dCMP_dom"/>
</dbReference>
<dbReference type="GO" id="GO:0008270">
    <property type="term" value="F:zinc ion binding"/>
    <property type="evidence" value="ECO:0007669"/>
    <property type="project" value="InterPro"/>
</dbReference>
<reference evidence="7 8" key="1">
    <citation type="submission" date="2017-06" db="EMBL/GenBank/DDBJ databases">
        <title>Genome Sequencing of the methanotroph Methylovulum psychrotolerants str. HV10-M2 isolated from a high-altitude environment.</title>
        <authorList>
            <person name="Mateos-Rivera A."/>
        </authorList>
    </citation>
    <scope>NUCLEOTIDE SEQUENCE [LARGE SCALE GENOMIC DNA]</scope>
    <source>
        <strain evidence="7 8">HV10_M2</strain>
    </source>
</reference>
<dbReference type="PROSITE" id="PS00903">
    <property type="entry name" value="CYT_DCMP_DEAMINASES_1"/>
    <property type="match status" value="1"/>
</dbReference>
<dbReference type="Proteomes" id="UP000197019">
    <property type="component" value="Chromosome"/>
</dbReference>
<evidence type="ECO:0000256" key="5">
    <source>
        <dbReference type="ARBA" id="ARBA00022833"/>
    </source>
</evidence>
<keyword evidence="3" id="KW-0479">Metal-binding</keyword>
<dbReference type="GO" id="GO:0005737">
    <property type="term" value="C:cytoplasm"/>
    <property type="evidence" value="ECO:0007669"/>
    <property type="project" value="TreeGrafter"/>
</dbReference>
<organism evidence="7 8">
    <name type="scientific">Methylovulum psychrotolerans</name>
    <dbReference type="NCBI Taxonomy" id="1704499"/>
    <lineage>
        <taxon>Bacteria</taxon>
        <taxon>Pseudomonadati</taxon>
        <taxon>Pseudomonadota</taxon>
        <taxon>Gammaproteobacteria</taxon>
        <taxon>Methylococcales</taxon>
        <taxon>Methylococcaceae</taxon>
        <taxon>Methylovulum</taxon>
    </lineage>
</organism>
<evidence type="ECO:0000256" key="2">
    <source>
        <dbReference type="ARBA" id="ARBA00006576"/>
    </source>
</evidence>
<dbReference type="CDD" id="cd01286">
    <property type="entry name" value="deoxycytidylate_deaminase"/>
    <property type="match status" value="1"/>
</dbReference>
<dbReference type="InterPro" id="IPR035105">
    <property type="entry name" value="Deoxycytidylate_deaminase_dom"/>
</dbReference>
<evidence type="ECO:0000256" key="3">
    <source>
        <dbReference type="ARBA" id="ARBA00022723"/>
    </source>
</evidence>
<dbReference type="PROSITE" id="PS51747">
    <property type="entry name" value="CYT_DCMP_DEAMINASES_2"/>
    <property type="match status" value="1"/>
</dbReference>
<keyword evidence="8" id="KW-1185">Reference proteome</keyword>
<dbReference type="InterPro" id="IPR016193">
    <property type="entry name" value="Cytidine_deaminase-like"/>
</dbReference>
<comment type="similarity">
    <text evidence="2">Belongs to the cytidine and deoxycytidylate deaminase family.</text>
</comment>
<evidence type="ECO:0000256" key="4">
    <source>
        <dbReference type="ARBA" id="ARBA00022801"/>
    </source>
</evidence>
<keyword evidence="4" id="KW-0378">Hydrolase</keyword>